<dbReference type="AlphaFoldDB" id="A0A916ZQU7"/>
<organism evidence="2 3">
    <name type="scientific">Sandarakinorhabdus glacialis</name>
    <dbReference type="NCBI Taxonomy" id="1614636"/>
    <lineage>
        <taxon>Bacteria</taxon>
        <taxon>Pseudomonadati</taxon>
        <taxon>Pseudomonadota</taxon>
        <taxon>Alphaproteobacteria</taxon>
        <taxon>Sphingomonadales</taxon>
        <taxon>Sphingosinicellaceae</taxon>
        <taxon>Sandarakinorhabdus</taxon>
    </lineage>
</organism>
<accession>A0A916ZQU7</accession>
<gene>
    <name evidence="2" type="ORF">GCM10011529_13370</name>
</gene>
<comment type="caution">
    <text evidence="2">The sequence shown here is derived from an EMBL/GenBank/DDBJ whole genome shotgun (WGS) entry which is preliminary data.</text>
</comment>
<evidence type="ECO:0000256" key="1">
    <source>
        <dbReference type="SAM" id="MobiDB-lite"/>
    </source>
</evidence>
<reference evidence="2" key="2">
    <citation type="submission" date="2020-09" db="EMBL/GenBank/DDBJ databases">
        <authorList>
            <person name="Sun Q."/>
            <person name="Zhou Y."/>
        </authorList>
    </citation>
    <scope>NUCLEOTIDE SEQUENCE</scope>
    <source>
        <strain evidence="2">CGMCC 1.15519</strain>
    </source>
</reference>
<evidence type="ECO:0000313" key="2">
    <source>
        <dbReference type="EMBL" id="GGE08249.1"/>
    </source>
</evidence>
<sequence length="96" mass="9490">MALIGSMISALAGRTLAQTVGGATAGPVGAVIGLALPVVARRLGPLGMIGMAAGAWAISRALKDRADKAAFTTPLAQRSPTVTPPPIPMAVADYGP</sequence>
<dbReference type="RefSeq" id="WP_188762171.1">
    <property type="nucleotide sequence ID" value="NZ_BMJM01000004.1"/>
</dbReference>
<proteinExistence type="predicted"/>
<dbReference type="Proteomes" id="UP000635071">
    <property type="component" value="Unassembled WGS sequence"/>
</dbReference>
<keyword evidence="3" id="KW-1185">Reference proteome</keyword>
<feature type="region of interest" description="Disordered" evidence="1">
    <location>
        <begin position="74"/>
        <end position="96"/>
    </location>
</feature>
<reference evidence="2" key="1">
    <citation type="journal article" date="2014" name="Int. J. Syst. Evol. Microbiol.">
        <title>Complete genome sequence of Corynebacterium casei LMG S-19264T (=DSM 44701T), isolated from a smear-ripened cheese.</title>
        <authorList>
            <consortium name="US DOE Joint Genome Institute (JGI-PGF)"/>
            <person name="Walter F."/>
            <person name="Albersmeier A."/>
            <person name="Kalinowski J."/>
            <person name="Ruckert C."/>
        </authorList>
    </citation>
    <scope>NUCLEOTIDE SEQUENCE</scope>
    <source>
        <strain evidence="2">CGMCC 1.15519</strain>
    </source>
</reference>
<evidence type="ECO:0000313" key="3">
    <source>
        <dbReference type="Proteomes" id="UP000635071"/>
    </source>
</evidence>
<dbReference type="EMBL" id="BMJM01000004">
    <property type="protein sequence ID" value="GGE08249.1"/>
    <property type="molecule type" value="Genomic_DNA"/>
</dbReference>
<name>A0A916ZQU7_9SPHN</name>
<protein>
    <submittedName>
        <fullName evidence="2">Uncharacterized protein</fullName>
    </submittedName>
</protein>